<reference evidence="2 3" key="1">
    <citation type="submission" date="2023-01" db="EMBL/GenBank/DDBJ databases">
        <title>Analysis of 21 Apiospora genomes using comparative genomics revels a genus with tremendous synthesis potential of carbohydrate active enzymes and secondary metabolites.</title>
        <authorList>
            <person name="Sorensen T."/>
        </authorList>
    </citation>
    <scope>NUCLEOTIDE SEQUENCE [LARGE SCALE GENOMIC DNA]</scope>
    <source>
        <strain evidence="2 3">CBS 83171</strain>
    </source>
</reference>
<dbReference type="EMBL" id="JAQQWM010000004">
    <property type="protein sequence ID" value="KAK8068597.1"/>
    <property type="molecule type" value="Genomic_DNA"/>
</dbReference>
<feature type="compositionally biased region" description="Acidic residues" evidence="1">
    <location>
        <begin position="136"/>
        <end position="145"/>
    </location>
</feature>
<gene>
    <name evidence="2" type="ORF">PG996_007709</name>
</gene>
<keyword evidence="3" id="KW-1185">Reference proteome</keyword>
<accession>A0ABR1VBM0</accession>
<feature type="compositionally biased region" description="Acidic residues" evidence="1">
    <location>
        <begin position="84"/>
        <end position="102"/>
    </location>
</feature>
<organism evidence="2 3">
    <name type="scientific">Apiospora saccharicola</name>
    <dbReference type="NCBI Taxonomy" id="335842"/>
    <lineage>
        <taxon>Eukaryota</taxon>
        <taxon>Fungi</taxon>
        <taxon>Dikarya</taxon>
        <taxon>Ascomycota</taxon>
        <taxon>Pezizomycotina</taxon>
        <taxon>Sordariomycetes</taxon>
        <taxon>Xylariomycetidae</taxon>
        <taxon>Amphisphaeriales</taxon>
        <taxon>Apiosporaceae</taxon>
        <taxon>Apiospora</taxon>
    </lineage>
</organism>
<evidence type="ECO:0000256" key="1">
    <source>
        <dbReference type="SAM" id="MobiDB-lite"/>
    </source>
</evidence>
<proteinExistence type="predicted"/>
<protein>
    <submittedName>
        <fullName evidence="2">Uncharacterized protein</fullName>
    </submittedName>
</protein>
<evidence type="ECO:0000313" key="2">
    <source>
        <dbReference type="EMBL" id="KAK8068597.1"/>
    </source>
</evidence>
<comment type="caution">
    <text evidence="2">The sequence shown here is derived from an EMBL/GenBank/DDBJ whole genome shotgun (WGS) entry which is preliminary data.</text>
</comment>
<name>A0ABR1VBM0_9PEZI</name>
<dbReference type="Proteomes" id="UP001446871">
    <property type="component" value="Unassembled WGS sequence"/>
</dbReference>
<evidence type="ECO:0000313" key="3">
    <source>
        <dbReference type="Proteomes" id="UP001446871"/>
    </source>
</evidence>
<feature type="region of interest" description="Disordered" evidence="1">
    <location>
        <begin position="74"/>
        <end position="145"/>
    </location>
</feature>
<sequence length="145" mass="15806">MFESFENWNLIVKVLSLGNSAGPRFFALLRADSVGIVLGAAAIPAEREGFPNIGVYTAGLSSTAEGVWRRVAGHACRPSNRDASDDEYDPDDEHDSGEDNQDDIQIIWAPHKGDYDDNNVQAHPPDWDQSPGDPFVDSDEPQPGP</sequence>